<evidence type="ECO:0000313" key="2">
    <source>
        <dbReference type="Proteomes" id="UP001530400"/>
    </source>
</evidence>
<keyword evidence="2" id="KW-1185">Reference proteome</keyword>
<gene>
    <name evidence="1" type="ORF">ACHAWO_001929</name>
</gene>
<protein>
    <submittedName>
        <fullName evidence="1">Uncharacterized protein</fullName>
    </submittedName>
</protein>
<name>A0ABD3NKV4_9STRA</name>
<accession>A0ABD3NKV4</accession>
<reference evidence="1 2" key="1">
    <citation type="submission" date="2024-10" db="EMBL/GenBank/DDBJ databases">
        <title>Updated reference genomes for cyclostephanoid diatoms.</title>
        <authorList>
            <person name="Roberts W.R."/>
            <person name="Alverson A.J."/>
        </authorList>
    </citation>
    <scope>NUCLEOTIDE SEQUENCE [LARGE SCALE GENOMIC DNA]</scope>
    <source>
        <strain evidence="1 2">AJA010-31</strain>
    </source>
</reference>
<proteinExistence type="predicted"/>
<sequence>MDIPTARCPPRNCFVPRLCASNSLLRELMLYSTTRLPSYEADVANPELATTSLGLVNVAITFAAVKYMDVAGRKRSY</sequence>
<comment type="caution">
    <text evidence="1">The sequence shown here is derived from an EMBL/GenBank/DDBJ whole genome shotgun (WGS) entry which is preliminary data.</text>
</comment>
<evidence type="ECO:0000313" key="1">
    <source>
        <dbReference type="EMBL" id="KAL3776009.1"/>
    </source>
</evidence>
<dbReference type="AlphaFoldDB" id="A0ABD3NKV4"/>
<dbReference type="EMBL" id="JALLPJ020001123">
    <property type="protein sequence ID" value="KAL3776009.1"/>
    <property type="molecule type" value="Genomic_DNA"/>
</dbReference>
<organism evidence="1 2">
    <name type="scientific">Cyclotella atomus</name>
    <dbReference type="NCBI Taxonomy" id="382360"/>
    <lineage>
        <taxon>Eukaryota</taxon>
        <taxon>Sar</taxon>
        <taxon>Stramenopiles</taxon>
        <taxon>Ochrophyta</taxon>
        <taxon>Bacillariophyta</taxon>
        <taxon>Coscinodiscophyceae</taxon>
        <taxon>Thalassiosirophycidae</taxon>
        <taxon>Stephanodiscales</taxon>
        <taxon>Stephanodiscaceae</taxon>
        <taxon>Cyclotella</taxon>
    </lineage>
</organism>
<dbReference type="Proteomes" id="UP001530400">
    <property type="component" value="Unassembled WGS sequence"/>
</dbReference>